<protein>
    <recommendedName>
        <fullName evidence="2">VOC domain-containing protein</fullName>
    </recommendedName>
</protein>
<dbReference type="Pfam" id="PF00903">
    <property type="entry name" value="Glyoxalase"/>
    <property type="match status" value="1"/>
</dbReference>
<evidence type="ECO:0000259" key="2">
    <source>
        <dbReference type="PROSITE" id="PS51819"/>
    </source>
</evidence>
<proteinExistence type="predicted"/>
<feature type="compositionally biased region" description="Basic and acidic residues" evidence="1">
    <location>
        <begin position="155"/>
        <end position="168"/>
    </location>
</feature>
<organism evidence="3 4">
    <name type="scientific">Marchantia polymorpha subsp. ruderalis</name>
    <dbReference type="NCBI Taxonomy" id="1480154"/>
    <lineage>
        <taxon>Eukaryota</taxon>
        <taxon>Viridiplantae</taxon>
        <taxon>Streptophyta</taxon>
        <taxon>Embryophyta</taxon>
        <taxon>Marchantiophyta</taxon>
        <taxon>Marchantiopsida</taxon>
        <taxon>Marchantiidae</taxon>
        <taxon>Marchantiales</taxon>
        <taxon>Marchantiaceae</taxon>
        <taxon>Marchantia</taxon>
    </lineage>
</organism>
<keyword evidence="4" id="KW-1185">Reference proteome</keyword>
<evidence type="ECO:0000256" key="1">
    <source>
        <dbReference type="SAM" id="MobiDB-lite"/>
    </source>
</evidence>
<name>A0A176WMS5_MARPO</name>
<dbReference type="InterPro" id="IPR037523">
    <property type="entry name" value="VOC_core"/>
</dbReference>
<evidence type="ECO:0000313" key="3">
    <source>
        <dbReference type="EMBL" id="OAE33941.1"/>
    </source>
</evidence>
<dbReference type="PANTHER" id="PTHR21366:SF22">
    <property type="entry name" value="VOC DOMAIN-CONTAINING PROTEIN"/>
    <property type="match status" value="1"/>
</dbReference>
<dbReference type="PANTHER" id="PTHR21366">
    <property type="entry name" value="GLYOXALASE FAMILY PROTEIN"/>
    <property type="match status" value="1"/>
</dbReference>
<feature type="domain" description="VOC" evidence="2">
    <location>
        <begin position="347"/>
        <end position="462"/>
    </location>
</feature>
<dbReference type="Gene3D" id="3.10.180.10">
    <property type="entry name" value="2,3-Dihydroxybiphenyl 1,2-Dioxygenase, domain 1"/>
    <property type="match status" value="1"/>
</dbReference>
<feature type="compositionally biased region" description="Basic and acidic residues" evidence="1">
    <location>
        <begin position="255"/>
        <end position="274"/>
    </location>
</feature>
<feature type="region of interest" description="Disordered" evidence="1">
    <location>
        <begin position="60"/>
        <end position="174"/>
    </location>
</feature>
<reference evidence="3" key="1">
    <citation type="submission" date="2016-03" db="EMBL/GenBank/DDBJ databases">
        <title>Mechanisms controlling the formation of the plant cell surface in tip-growing cells are functionally conserved among land plants.</title>
        <authorList>
            <person name="Honkanen S."/>
            <person name="Jones V.A."/>
            <person name="Morieri G."/>
            <person name="Champion C."/>
            <person name="Hetherington A.J."/>
            <person name="Kelly S."/>
            <person name="Saint-Marcoux D."/>
            <person name="Proust H."/>
            <person name="Prescott H."/>
            <person name="Dolan L."/>
        </authorList>
    </citation>
    <scope>NUCLEOTIDE SEQUENCE [LARGE SCALE GENOMIC DNA]</scope>
    <source>
        <tissue evidence="3">Whole gametophyte</tissue>
    </source>
</reference>
<feature type="compositionally biased region" description="Low complexity" evidence="1">
    <location>
        <begin position="279"/>
        <end position="293"/>
    </location>
</feature>
<comment type="caution">
    <text evidence="3">The sequence shown here is derived from an EMBL/GenBank/DDBJ whole genome shotgun (WGS) entry which is preliminary data.</text>
</comment>
<dbReference type="CDD" id="cd07245">
    <property type="entry name" value="VOC_like"/>
    <property type="match status" value="1"/>
</dbReference>
<dbReference type="SUPFAM" id="SSF54593">
    <property type="entry name" value="Glyoxalase/Bleomycin resistance protein/Dihydroxybiphenyl dioxygenase"/>
    <property type="match status" value="1"/>
</dbReference>
<dbReference type="InterPro" id="IPR029068">
    <property type="entry name" value="Glyas_Bleomycin-R_OHBP_Dase"/>
</dbReference>
<dbReference type="Proteomes" id="UP000077202">
    <property type="component" value="Unassembled WGS sequence"/>
</dbReference>
<evidence type="ECO:0000313" key="4">
    <source>
        <dbReference type="Proteomes" id="UP000077202"/>
    </source>
</evidence>
<dbReference type="EMBL" id="LVLJ01000469">
    <property type="protein sequence ID" value="OAE33941.1"/>
    <property type="molecule type" value="Genomic_DNA"/>
</dbReference>
<gene>
    <name evidence="3" type="ORF">AXG93_2953s1010</name>
</gene>
<feature type="compositionally biased region" description="Low complexity" evidence="1">
    <location>
        <begin position="94"/>
        <end position="121"/>
    </location>
</feature>
<sequence>MTACVAISPDARMDSSGSCDNLHGCMSDDLEPAFRPSSVGLLKVDVISAYMTAAAEIAEREERASAAASTRAPDSAEVRAPRHKSDETSSRTLATQAQPEAPLTPTTTAEPAAAAAAAIAPRDLETHPATEKPEELCQTPEENASDAIPAPSPSVHEEEKAEEHEEKSSSTADLSLVAHAAPAFESSLEKLVGGDSVQDASTIACDVGITAKDEVAELAEADDAGADADAVKNVKAAGGEMNDGAVPSAVMTEENIDRNDTARSDENPDLESHAYSDSTTTAAGGAAAAAAATNPEIESLGPTEESSTVAESIISVPAEDEDAAKDATKPTQSVANLAKSHPFEFTGLNHVALCCESLERSLEFYCGLLGLKTNLDRPDLPYRGAWLLLGAEGIHIMEVPNPDPVKGRPPHGGYDRHACLNVKNVDHLRMTFDQAGINYQLSMVPSIFCRDPDGNGLEFIEVNSVHVD</sequence>
<accession>A0A176WMS5</accession>
<feature type="compositionally biased region" description="Basic and acidic residues" evidence="1">
    <location>
        <begin position="74"/>
        <end position="89"/>
    </location>
</feature>
<feature type="compositionally biased region" description="Basic and acidic residues" evidence="1">
    <location>
        <begin position="122"/>
        <end position="135"/>
    </location>
</feature>
<feature type="region of interest" description="Disordered" evidence="1">
    <location>
        <begin position="237"/>
        <end position="293"/>
    </location>
</feature>
<dbReference type="InterPro" id="IPR004360">
    <property type="entry name" value="Glyas_Fos-R_dOase_dom"/>
</dbReference>
<dbReference type="PROSITE" id="PS51819">
    <property type="entry name" value="VOC"/>
    <property type="match status" value="1"/>
</dbReference>
<dbReference type="AlphaFoldDB" id="A0A176WMS5"/>
<dbReference type="InterPro" id="IPR050383">
    <property type="entry name" value="GlyoxalaseI/FosfomycinResist"/>
</dbReference>